<evidence type="ECO:0000256" key="2">
    <source>
        <dbReference type="SAM" id="SignalP"/>
    </source>
</evidence>
<name>A0A1J1IBM1_9DIPT</name>
<reference evidence="3 4" key="1">
    <citation type="submission" date="2015-04" db="EMBL/GenBank/DDBJ databases">
        <authorList>
            <person name="Syromyatnikov M.Y."/>
            <person name="Popov V.N."/>
        </authorList>
    </citation>
    <scope>NUCLEOTIDE SEQUENCE [LARGE SCALE GENOMIC DNA]</scope>
</reference>
<dbReference type="EMBL" id="CVRI01000043">
    <property type="protein sequence ID" value="CRK96382.1"/>
    <property type="molecule type" value="Genomic_DNA"/>
</dbReference>
<keyword evidence="2" id="KW-0732">Signal</keyword>
<keyword evidence="4" id="KW-1185">Reference proteome</keyword>
<sequence length="92" mass="9577">MNKLIILVGLIFVATQTLSVPVDEDSSNIVEHPTPPTSHRGPPGPPGLPVIHSGPPGLPGPPGSAGSYPHLPEFKTKPLIICPPGPLRPPDY</sequence>
<dbReference type="Proteomes" id="UP000183832">
    <property type="component" value="Unassembled WGS sequence"/>
</dbReference>
<feature type="signal peptide" evidence="2">
    <location>
        <begin position="1"/>
        <end position="19"/>
    </location>
</feature>
<protein>
    <submittedName>
        <fullName evidence="3">CLUMA_CG009799, isoform A</fullName>
    </submittedName>
</protein>
<evidence type="ECO:0000256" key="1">
    <source>
        <dbReference type="SAM" id="MobiDB-lite"/>
    </source>
</evidence>
<proteinExistence type="predicted"/>
<feature type="chain" id="PRO_5009619097" evidence="2">
    <location>
        <begin position="20"/>
        <end position="92"/>
    </location>
</feature>
<gene>
    <name evidence="3" type="ORF">CLUMA_CG009799</name>
</gene>
<accession>A0A1J1IBM1</accession>
<feature type="region of interest" description="Disordered" evidence="1">
    <location>
        <begin position="23"/>
        <end position="70"/>
    </location>
</feature>
<dbReference type="AlphaFoldDB" id="A0A1J1IBM1"/>
<organism evidence="3 4">
    <name type="scientific">Clunio marinus</name>
    <dbReference type="NCBI Taxonomy" id="568069"/>
    <lineage>
        <taxon>Eukaryota</taxon>
        <taxon>Metazoa</taxon>
        <taxon>Ecdysozoa</taxon>
        <taxon>Arthropoda</taxon>
        <taxon>Hexapoda</taxon>
        <taxon>Insecta</taxon>
        <taxon>Pterygota</taxon>
        <taxon>Neoptera</taxon>
        <taxon>Endopterygota</taxon>
        <taxon>Diptera</taxon>
        <taxon>Nematocera</taxon>
        <taxon>Chironomoidea</taxon>
        <taxon>Chironomidae</taxon>
        <taxon>Clunio</taxon>
    </lineage>
</organism>
<evidence type="ECO:0000313" key="4">
    <source>
        <dbReference type="Proteomes" id="UP000183832"/>
    </source>
</evidence>
<evidence type="ECO:0000313" key="3">
    <source>
        <dbReference type="EMBL" id="CRK96382.1"/>
    </source>
</evidence>